<comment type="caution">
    <text evidence="1">The sequence shown here is derived from an EMBL/GenBank/DDBJ whole genome shotgun (WGS) entry which is preliminary data.</text>
</comment>
<protein>
    <submittedName>
        <fullName evidence="1">Uncharacterized protein</fullName>
    </submittedName>
</protein>
<proteinExistence type="predicted"/>
<organism evidence="1 2">
    <name type="scientific">Eretmocerus hayati</name>
    <dbReference type="NCBI Taxonomy" id="131215"/>
    <lineage>
        <taxon>Eukaryota</taxon>
        <taxon>Metazoa</taxon>
        <taxon>Ecdysozoa</taxon>
        <taxon>Arthropoda</taxon>
        <taxon>Hexapoda</taxon>
        <taxon>Insecta</taxon>
        <taxon>Pterygota</taxon>
        <taxon>Neoptera</taxon>
        <taxon>Endopterygota</taxon>
        <taxon>Hymenoptera</taxon>
        <taxon>Apocrita</taxon>
        <taxon>Proctotrupomorpha</taxon>
        <taxon>Chalcidoidea</taxon>
        <taxon>Aphelinidae</taxon>
        <taxon>Aphelininae</taxon>
        <taxon>Eretmocerus</taxon>
    </lineage>
</organism>
<reference evidence="1" key="1">
    <citation type="submission" date="2023-04" db="EMBL/GenBank/DDBJ databases">
        <title>A chromosome-level genome assembly of the parasitoid wasp Eretmocerus hayati.</title>
        <authorList>
            <person name="Zhong Y."/>
            <person name="Liu S."/>
            <person name="Liu Y."/>
        </authorList>
    </citation>
    <scope>NUCLEOTIDE SEQUENCE</scope>
    <source>
        <strain evidence="1">ZJU_SS_LIU_2023</strain>
    </source>
</reference>
<dbReference type="Proteomes" id="UP001239111">
    <property type="component" value="Chromosome 4"/>
</dbReference>
<evidence type="ECO:0000313" key="2">
    <source>
        <dbReference type="Proteomes" id="UP001239111"/>
    </source>
</evidence>
<sequence>MMNTDLLKYSKYVQTISTGHPTLDIPPYSEYSGPSNSYSGRIVGGETTSISQHPWQASIQALGFHVCGGSIISSNNILTAGHCTSYTPTWLSARVGSSILHTGGTVYRVAEYILHQDYHMNSNGIPENDIAILVLKIPIVFENVVQPISVFHQGEMSIPGTLANITGWGKTSESGSTSQILRVAQVFIVDKAHCDKAYQGDYGGIPDGQICAAHPLGGRDSCQGDSGGPLVIGNRQAGIVSWGRGCAEKGYPGVYTEIAAYSDWITNHVRF</sequence>
<name>A0ACC2MZL3_9HYME</name>
<keyword evidence="2" id="KW-1185">Reference proteome</keyword>
<dbReference type="EMBL" id="CM056744">
    <property type="protein sequence ID" value="KAJ8664239.1"/>
    <property type="molecule type" value="Genomic_DNA"/>
</dbReference>
<gene>
    <name evidence="1" type="ORF">QAD02_005901</name>
</gene>
<evidence type="ECO:0000313" key="1">
    <source>
        <dbReference type="EMBL" id="KAJ8664239.1"/>
    </source>
</evidence>
<accession>A0ACC2MZL3</accession>